<accession>A0A2X0VB40</accession>
<keyword evidence="1 5" id="KW-0963">Cytoplasm</keyword>
<evidence type="ECO:0000259" key="8">
    <source>
        <dbReference type="Pfam" id="PF02601"/>
    </source>
</evidence>
<evidence type="ECO:0000313" key="11">
    <source>
        <dbReference type="Proteomes" id="UP000250086"/>
    </source>
</evidence>
<evidence type="ECO:0000256" key="2">
    <source>
        <dbReference type="ARBA" id="ARBA00022722"/>
    </source>
</evidence>
<evidence type="ECO:0000256" key="6">
    <source>
        <dbReference type="RuleBase" id="RU004355"/>
    </source>
</evidence>
<evidence type="ECO:0000256" key="5">
    <source>
        <dbReference type="HAMAP-Rule" id="MF_00378"/>
    </source>
</evidence>
<feature type="domain" description="OB-fold nucleic acid binding" evidence="9">
    <location>
        <begin position="7"/>
        <end position="96"/>
    </location>
</feature>
<dbReference type="GO" id="GO:0006308">
    <property type="term" value="P:DNA catabolic process"/>
    <property type="evidence" value="ECO:0007669"/>
    <property type="project" value="UniProtKB-UniRule"/>
</dbReference>
<name>A0A2X0VB40_9GAMM</name>
<dbReference type="GO" id="GO:0009318">
    <property type="term" value="C:exodeoxyribonuclease VII complex"/>
    <property type="evidence" value="ECO:0007669"/>
    <property type="project" value="UniProtKB-UniRule"/>
</dbReference>
<dbReference type="EMBL" id="UAPV01000001">
    <property type="protein sequence ID" value="SPT70356.1"/>
    <property type="molecule type" value="Genomic_DNA"/>
</dbReference>
<comment type="subunit">
    <text evidence="5">Heterooligomer composed of large and small subunits.</text>
</comment>
<evidence type="ECO:0000256" key="1">
    <source>
        <dbReference type="ARBA" id="ARBA00022490"/>
    </source>
</evidence>
<keyword evidence="2 5" id="KW-0540">Nuclease</keyword>
<proteinExistence type="inferred from homology"/>
<evidence type="ECO:0000256" key="4">
    <source>
        <dbReference type="ARBA" id="ARBA00022839"/>
    </source>
</evidence>
<feature type="coiled-coil region" evidence="7">
    <location>
        <begin position="325"/>
        <end position="352"/>
    </location>
</feature>
<dbReference type="RefSeq" id="WP_113744438.1">
    <property type="nucleotide sequence ID" value="NZ_UAPV01000001.1"/>
</dbReference>
<protein>
    <recommendedName>
        <fullName evidence="5">Exodeoxyribonuclease 7 large subunit</fullName>
        <ecNumber evidence="5">3.1.11.6</ecNumber>
    </recommendedName>
    <alternativeName>
        <fullName evidence="5">Exodeoxyribonuclease VII large subunit</fullName>
        <shortName evidence="5">Exonuclease VII large subunit</shortName>
    </alternativeName>
</protein>
<keyword evidence="7" id="KW-0175">Coiled coil</keyword>
<evidence type="ECO:0000259" key="9">
    <source>
        <dbReference type="Pfam" id="PF13742"/>
    </source>
</evidence>
<feature type="domain" description="Exonuclease VII large subunit C-terminal" evidence="8">
    <location>
        <begin position="123"/>
        <end position="455"/>
    </location>
</feature>
<organism evidence="10 11">
    <name type="scientific">Anaerobiospirillum thomasii</name>
    <dbReference type="NCBI Taxonomy" id="179995"/>
    <lineage>
        <taxon>Bacteria</taxon>
        <taxon>Pseudomonadati</taxon>
        <taxon>Pseudomonadota</taxon>
        <taxon>Gammaproteobacteria</taxon>
        <taxon>Aeromonadales</taxon>
        <taxon>Succinivibrionaceae</taxon>
        <taxon>Anaerobiospirillum</taxon>
    </lineage>
</organism>
<sequence>MQNRNYLSVSQFIDITDNALKRFGSAVILGEISEIAHYSHLYFKIKDEISALECIMFASNLSSLNFRPQIGQKVLVTGVSSVYKKNGSFKFIVRNMIMAGEGLIMERLRLLKEQLNSQGVFTASKRALPEIIDTVGIITSKEGRVLHDMVRTIRQRSSVIKIELYDAMVQGDEAPKTLIEALHRANTEGKCDVLIIGRGGGSFEDLLPFSDESLVREIAKSKIVTISAVGHEPDVSLSDFAADFRAATPTAAAVMVSAMTDDMLLTRLDKITDGMTQGLLRQIDYLMMKNDSISSRLKASNPLQHLNLVESRLNAIVQNLSALMHHSLDNTMQRLNDDIKDLNLALDNRLNQTQQRLDKVLYNLESFNPLSKISVFESVLDGLISRLNSACDFYLHNTDKRLVYIIDKMHMLNPLQTLKRGYAIAYNDKGQMLKAKETKTGDKIRIRLDDGVIKATVNDTNDKTADATIVD</sequence>
<comment type="function">
    <text evidence="5">Bidirectionally degrades single-stranded DNA into large acid-insoluble oligonucleotides, which are then degraded further into small acid-soluble oligonucleotides.</text>
</comment>
<comment type="catalytic activity">
    <reaction evidence="5 6">
        <text>Exonucleolytic cleavage in either 5'- to 3'- or 3'- to 5'-direction to yield nucleoside 5'-phosphates.</text>
        <dbReference type="EC" id="3.1.11.6"/>
    </reaction>
</comment>
<dbReference type="HAMAP" id="MF_00378">
    <property type="entry name" value="Exonuc_7_L"/>
    <property type="match status" value="1"/>
</dbReference>
<evidence type="ECO:0000256" key="3">
    <source>
        <dbReference type="ARBA" id="ARBA00022801"/>
    </source>
</evidence>
<dbReference type="NCBIfam" id="TIGR00237">
    <property type="entry name" value="xseA"/>
    <property type="match status" value="1"/>
</dbReference>
<dbReference type="GO" id="GO:0008855">
    <property type="term" value="F:exodeoxyribonuclease VII activity"/>
    <property type="evidence" value="ECO:0007669"/>
    <property type="project" value="UniProtKB-UniRule"/>
</dbReference>
<evidence type="ECO:0000256" key="7">
    <source>
        <dbReference type="SAM" id="Coils"/>
    </source>
</evidence>
<gene>
    <name evidence="5 10" type="primary">xseA</name>
    <name evidence="10" type="ORF">NCTC13093_01771</name>
</gene>
<dbReference type="Pfam" id="PF13742">
    <property type="entry name" value="tRNA_anti_2"/>
    <property type="match status" value="1"/>
</dbReference>
<keyword evidence="4 5" id="KW-0269">Exonuclease</keyword>
<dbReference type="Pfam" id="PF02601">
    <property type="entry name" value="Exonuc_VII_L"/>
    <property type="match status" value="1"/>
</dbReference>
<keyword evidence="11" id="KW-1185">Reference proteome</keyword>
<reference evidence="10 11" key="1">
    <citation type="submission" date="2018-06" db="EMBL/GenBank/DDBJ databases">
        <authorList>
            <consortium name="Pathogen Informatics"/>
            <person name="Doyle S."/>
        </authorList>
    </citation>
    <scope>NUCLEOTIDE SEQUENCE [LARGE SCALE GENOMIC DNA]</scope>
    <source>
        <strain evidence="10 11">NCTC13093</strain>
    </source>
</reference>
<comment type="similarity">
    <text evidence="5 6">Belongs to the XseA family.</text>
</comment>
<dbReference type="GO" id="GO:0005737">
    <property type="term" value="C:cytoplasm"/>
    <property type="evidence" value="ECO:0007669"/>
    <property type="project" value="UniProtKB-SubCell"/>
</dbReference>
<dbReference type="Proteomes" id="UP000250086">
    <property type="component" value="Unassembled WGS sequence"/>
</dbReference>
<dbReference type="AlphaFoldDB" id="A0A2X0VB40"/>
<dbReference type="InterPro" id="IPR025824">
    <property type="entry name" value="OB-fold_nuc-bd_dom"/>
</dbReference>
<keyword evidence="3 5" id="KW-0378">Hydrolase</keyword>
<evidence type="ECO:0000313" key="10">
    <source>
        <dbReference type="EMBL" id="SPT70356.1"/>
    </source>
</evidence>
<dbReference type="InterPro" id="IPR003753">
    <property type="entry name" value="Exonuc_VII_L"/>
</dbReference>
<comment type="subcellular location">
    <subcellularLocation>
        <location evidence="5 6">Cytoplasm</location>
    </subcellularLocation>
</comment>
<dbReference type="PANTHER" id="PTHR30008:SF0">
    <property type="entry name" value="EXODEOXYRIBONUCLEASE 7 LARGE SUBUNIT"/>
    <property type="match status" value="1"/>
</dbReference>
<dbReference type="CDD" id="cd04489">
    <property type="entry name" value="ExoVII_LU_OBF"/>
    <property type="match status" value="1"/>
</dbReference>
<dbReference type="GO" id="GO:0003676">
    <property type="term" value="F:nucleic acid binding"/>
    <property type="evidence" value="ECO:0007669"/>
    <property type="project" value="InterPro"/>
</dbReference>
<dbReference type="PANTHER" id="PTHR30008">
    <property type="entry name" value="EXODEOXYRIBONUCLEASE 7 LARGE SUBUNIT"/>
    <property type="match status" value="1"/>
</dbReference>
<dbReference type="InterPro" id="IPR020579">
    <property type="entry name" value="Exonuc_VII_lsu_C"/>
</dbReference>
<dbReference type="EC" id="3.1.11.6" evidence="5"/>